<dbReference type="PANTHER" id="PTHR43013">
    <property type="entry name" value="GLUTAMYL-TRNA REDUCTASE"/>
    <property type="match status" value="1"/>
</dbReference>
<feature type="binding site" evidence="4 6">
    <location>
        <position position="128"/>
    </location>
    <ligand>
        <name>substrate</name>
    </ligand>
</feature>
<proteinExistence type="inferred from homology"/>
<evidence type="ECO:0000256" key="7">
    <source>
        <dbReference type="PIRSR" id="PIRSR000445-3"/>
    </source>
</evidence>
<comment type="miscellaneous">
    <text evidence="4">During catalysis, the active site Cys acts as a nucleophile attacking the alpha-carbonyl group of tRNA-bound glutamate with the formation of a thioester intermediate between enzyme and glutamate, and the concomitant release of tRNA(Glu). The thioester intermediate is finally reduced by direct hydride transfer from NADPH, to form the product GSA.</text>
</comment>
<evidence type="ECO:0000256" key="8">
    <source>
        <dbReference type="PIRSR" id="PIRSR000445-4"/>
    </source>
</evidence>
<dbReference type="Gene3D" id="3.30.460.30">
    <property type="entry name" value="Glutamyl-tRNA reductase, N-terminal domain"/>
    <property type="match status" value="1"/>
</dbReference>
<dbReference type="EC" id="1.2.1.70" evidence="4"/>
<dbReference type="EMBL" id="VOOR01000043">
    <property type="protein sequence ID" value="TXB61858.1"/>
    <property type="molecule type" value="Genomic_DNA"/>
</dbReference>
<feature type="binding site" evidence="4 7">
    <location>
        <begin position="196"/>
        <end position="201"/>
    </location>
    <ligand>
        <name>NADP(+)</name>
        <dbReference type="ChEBI" id="CHEBI:58349"/>
    </ligand>
</feature>
<comment type="similarity">
    <text evidence="4">Belongs to the glutamyl-tRNA reductase family.</text>
</comment>
<dbReference type="Pfam" id="PF01488">
    <property type="entry name" value="Shikimate_DH"/>
    <property type="match status" value="1"/>
</dbReference>
<dbReference type="AlphaFoldDB" id="A0A5C6RHC5"/>
<feature type="active site" description="Nucleophile" evidence="4 5">
    <location>
        <position position="55"/>
    </location>
</feature>
<dbReference type="GO" id="GO:0050661">
    <property type="term" value="F:NADP binding"/>
    <property type="evidence" value="ECO:0007669"/>
    <property type="project" value="InterPro"/>
</dbReference>
<gene>
    <name evidence="4 11" type="primary">hemA</name>
    <name evidence="11" type="ORF">FRY97_16920</name>
</gene>
<dbReference type="GO" id="GO:0008883">
    <property type="term" value="F:glutamyl-tRNA reductase activity"/>
    <property type="evidence" value="ECO:0007669"/>
    <property type="project" value="UniProtKB-UniRule"/>
</dbReference>
<evidence type="ECO:0000259" key="9">
    <source>
        <dbReference type="Pfam" id="PF01488"/>
    </source>
</evidence>
<dbReference type="OrthoDB" id="110209at2"/>
<evidence type="ECO:0000313" key="11">
    <source>
        <dbReference type="EMBL" id="TXB61858.1"/>
    </source>
</evidence>
<keyword evidence="1 4" id="KW-0521">NADP</keyword>
<evidence type="ECO:0000256" key="3">
    <source>
        <dbReference type="ARBA" id="ARBA00023244"/>
    </source>
</evidence>
<dbReference type="Gene3D" id="3.40.50.720">
    <property type="entry name" value="NAD(P)-binding Rossmann-like Domain"/>
    <property type="match status" value="1"/>
</dbReference>
<keyword evidence="3 4" id="KW-0627">Porphyrin biosynthesis</keyword>
<dbReference type="NCBIfam" id="TIGR01035">
    <property type="entry name" value="hemA"/>
    <property type="match status" value="1"/>
</dbReference>
<dbReference type="UniPathway" id="UPA00251">
    <property type="reaction ID" value="UER00316"/>
</dbReference>
<dbReference type="SUPFAM" id="SSF51735">
    <property type="entry name" value="NAD(P)-binding Rossmann-fold domains"/>
    <property type="match status" value="1"/>
</dbReference>
<dbReference type="InterPro" id="IPR006151">
    <property type="entry name" value="Shikm_DH/Glu-tRNA_Rdtase"/>
</dbReference>
<dbReference type="RefSeq" id="WP_147168754.1">
    <property type="nucleotide sequence ID" value="NZ_VOOR01000043.1"/>
</dbReference>
<dbReference type="PROSITE" id="PS00747">
    <property type="entry name" value="GLUTR"/>
    <property type="match status" value="1"/>
</dbReference>
<comment type="catalytic activity">
    <reaction evidence="4">
        <text>(S)-4-amino-5-oxopentanoate + tRNA(Glu) + NADP(+) = L-glutamyl-tRNA(Glu) + NADPH + H(+)</text>
        <dbReference type="Rhea" id="RHEA:12344"/>
        <dbReference type="Rhea" id="RHEA-COMP:9663"/>
        <dbReference type="Rhea" id="RHEA-COMP:9680"/>
        <dbReference type="ChEBI" id="CHEBI:15378"/>
        <dbReference type="ChEBI" id="CHEBI:57501"/>
        <dbReference type="ChEBI" id="CHEBI:57783"/>
        <dbReference type="ChEBI" id="CHEBI:58349"/>
        <dbReference type="ChEBI" id="CHEBI:78442"/>
        <dbReference type="ChEBI" id="CHEBI:78520"/>
        <dbReference type="EC" id="1.2.1.70"/>
    </reaction>
</comment>
<comment type="function">
    <text evidence="4">Catalyzes the NADPH-dependent reduction of glutamyl-tRNA(Glu) to glutamate 1-semialdehyde (GSA).</text>
</comment>
<dbReference type="InterPro" id="IPR000343">
    <property type="entry name" value="4pyrrol_synth_GluRdtase"/>
</dbReference>
<keyword evidence="2 4" id="KW-0560">Oxidoreductase</keyword>
<feature type="domain" description="Quinate/shikimate 5-dehydrogenase/glutamyl-tRNA reductase" evidence="9">
    <location>
        <begin position="187"/>
        <end position="310"/>
    </location>
</feature>
<comment type="domain">
    <text evidence="4">Possesses an unusual extended V-shaped dimeric structure with each monomer consisting of three distinct domains arranged along a curved 'spinal' alpha-helix. The N-terminal catalytic domain specifically recognizes the glutamate moiety of the substrate. The second domain is the NADPH-binding domain, and the third C-terminal domain is responsible for dimerization.</text>
</comment>
<evidence type="ECO:0000256" key="6">
    <source>
        <dbReference type="PIRSR" id="PIRSR000445-2"/>
    </source>
</evidence>
<accession>A0A5C6RHC5</accession>
<sequence length="410" mass="46243">MLANYNILTVTHKKTNLKEIGDFVLKAPDQEAVRLQLEALKQQFHIKELLYLPTCNRVMYFFTTSEEVDERFISHFFQRVNPDMPLDILNSLDETVYHYQGQDALSHLFDVAASIDSLVIGERQILRQLREAYEQSQEQGLTGEYIRLAFQQAVVAAKAVYNKTRIGDKPVSVVSLAFQQMLRAHVHKDGRVLLVGAGQTNQLVGKFLSKYGFSNVTVFNRSVGKAEQLAATLGGKALPLADIREYREGFDCLVVCTGATEPVITNEVYSSLLNGEAGHKVVIDLSIPNNVDEATVAAFDFEYIEIEGLRNLAKQNLAFREREIERAHKVIADFLAEMPALLQQRQIELAMRTVPVEIKAVKDRALNEVFHKEVALLDEPTKALMEKMLAYMEKKCIGIPMKAAREAVLR</sequence>
<evidence type="ECO:0000256" key="2">
    <source>
        <dbReference type="ARBA" id="ARBA00023002"/>
    </source>
</evidence>
<dbReference type="PANTHER" id="PTHR43013:SF1">
    <property type="entry name" value="GLUTAMYL-TRNA REDUCTASE"/>
    <property type="match status" value="1"/>
</dbReference>
<feature type="binding site" evidence="4 6">
    <location>
        <position position="117"/>
    </location>
    <ligand>
        <name>substrate</name>
    </ligand>
</feature>
<dbReference type="Pfam" id="PF05201">
    <property type="entry name" value="GlutR_N"/>
    <property type="match status" value="1"/>
</dbReference>
<dbReference type="Proteomes" id="UP000321580">
    <property type="component" value="Unassembled WGS sequence"/>
</dbReference>
<evidence type="ECO:0000313" key="12">
    <source>
        <dbReference type="Proteomes" id="UP000321580"/>
    </source>
</evidence>
<comment type="pathway">
    <text evidence="4">Porphyrin-containing compound metabolism; protoporphyrin-IX biosynthesis; 5-aminolevulinate from L-glutamyl-tRNA(Glu): step 1/2.</text>
</comment>
<evidence type="ECO:0000259" key="10">
    <source>
        <dbReference type="Pfam" id="PF05201"/>
    </source>
</evidence>
<feature type="binding site" evidence="4 6">
    <location>
        <begin position="122"/>
        <end position="124"/>
    </location>
    <ligand>
        <name>substrate</name>
    </ligand>
</feature>
<evidence type="ECO:0000256" key="1">
    <source>
        <dbReference type="ARBA" id="ARBA00022857"/>
    </source>
</evidence>
<dbReference type="InterPro" id="IPR018214">
    <property type="entry name" value="GluRdtase_CS"/>
</dbReference>
<comment type="caution">
    <text evidence="11">The sequence shown here is derived from an EMBL/GenBank/DDBJ whole genome shotgun (WGS) entry which is preliminary data.</text>
</comment>
<protein>
    <recommendedName>
        <fullName evidence="4">Glutamyl-tRNA reductase</fullName>
        <shortName evidence="4">GluTR</shortName>
        <ecNumber evidence="4">1.2.1.70</ecNumber>
    </recommendedName>
</protein>
<comment type="subunit">
    <text evidence="4">Homodimer.</text>
</comment>
<keyword evidence="12" id="KW-1185">Reference proteome</keyword>
<name>A0A5C6RHC5_9BACT</name>
<reference evidence="11 12" key="1">
    <citation type="submission" date="2019-08" db="EMBL/GenBank/DDBJ databases">
        <title>Genome of Phaeodactylibacter luteus.</title>
        <authorList>
            <person name="Bowman J.P."/>
        </authorList>
    </citation>
    <scope>NUCLEOTIDE SEQUENCE [LARGE SCALE GENOMIC DNA]</scope>
    <source>
        <strain evidence="11 12">KCTC 42180</strain>
    </source>
</reference>
<dbReference type="InterPro" id="IPR015895">
    <property type="entry name" value="4pyrrol_synth_GluRdtase_N"/>
</dbReference>
<feature type="domain" description="Glutamyl-tRNA reductase N-terminal" evidence="10">
    <location>
        <begin position="9"/>
        <end position="164"/>
    </location>
</feature>
<dbReference type="PIRSF" id="PIRSF000445">
    <property type="entry name" value="4pyrrol_synth_GluRdtase"/>
    <property type="match status" value="1"/>
</dbReference>
<organism evidence="11 12">
    <name type="scientific">Phaeodactylibacter luteus</name>
    <dbReference type="NCBI Taxonomy" id="1564516"/>
    <lineage>
        <taxon>Bacteria</taxon>
        <taxon>Pseudomonadati</taxon>
        <taxon>Bacteroidota</taxon>
        <taxon>Saprospiria</taxon>
        <taxon>Saprospirales</taxon>
        <taxon>Haliscomenobacteraceae</taxon>
        <taxon>Phaeodactylibacter</taxon>
    </lineage>
</organism>
<evidence type="ECO:0000256" key="5">
    <source>
        <dbReference type="PIRSR" id="PIRSR000445-1"/>
    </source>
</evidence>
<evidence type="ECO:0000256" key="4">
    <source>
        <dbReference type="HAMAP-Rule" id="MF_00087"/>
    </source>
</evidence>
<dbReference type="SUPFAM" id="SSF69742">
    <property type="entry name" value="Glutamyl tRNA-reductase catalytic, N-terminal domain"/>
    <property type="match status" value="1"/>
</dbReference>
<dbReference type="InterPro" id="IPR036343">
    <property type="entry name" value="GluRdtase_N_sf"/>
</dbReference>
<dbReference type="GO" id="GO:0019353">
    <property type="term" value="P:protoporphyrinogen IX biosynthetic process from glutamate"/>
    <property type="evidence" value="ECO:0007669"/>
    <property type="project" value="TreeGrafter"/>
</dbReference>
<dbReference type="InterPro" id="IPR036291">
    <property type="entry name" value="NAD(P)-bd_dom_sf"/>
</dbReference>
<feature type="binding site" evidence="4 6">
    <location>
        <begin position="54"/>
        <end position="57"/>
    </location>
    <ligand>
        <name>substrate</name>
    </ligand>
</feature>
<feature type="site" description="Important for activity" evidence="4 8">
    <location>
        <position position="107"/>
    </location>
</feature>
<dbReference type="HAMAP" id="MF_00087">
    <property type="entry name" value="Glu_tRNA_reductase"/>
    <property type="match status" value="1"/>
</dbReference>